<feature type="non-terminal residue" evidence="8">
    <location>
        <position position="758"/>
    </location>
</feature>
<dbReference type="PRINTS" id="PR00723">
    <property type="entry name" value="SUBTILISIN"/>
</dbReference>
<dbReference type="InterPro" id="IPR000209">
    <property type="entry name" value="Peptidase_S8/S53_dom"/>
</dbReference>
<dbReference type="InterPro" id="IPR008969">
    <property type="entry name" value="CarboxyPept-like_regulatory"/>
</dbReference>
<proteinExistence type="inferred from homology"/>
<sequence>MVVSMLAPTAGAAAAMGATSGDAIDVDTSDIQTDAQFDVDENTDTPDTDRSGELRAHHESDDTDVHPALRDATGDTVVLVSVERELGSVAGLSAADANVTKALMEDTAATQAPVIEALEAFDAEVRSEYWAGNVVSAEVDLDRVDVEEIAAIDGVARVSPNLEYERPAPQMDAAEPDLDGDFTFGLEQINVPEFDEEFDGMGDGASVVIGDDGISNPEEGHPDLEFAEEVNVVNGEINEGLGSPGAHGEHVAGTATGAAEPVGDVPRFGVAPNADLLKANVFEGGAFTEDIIASMEWAAEEDADVASYSLGFAPEGDGSTFAPAYVDTIEDVNAAGTAAVVSAGNEGAGDIGGPVTAPATNFDSVAVGASTEAGDIATFSSGAVIDDGSVEFVGGGDSLPETFPRQYVQPDVSAPGADVLSAGPLGGDIGDPAATYSYASGTSMAAPHYAGAVALLQSVTDEQLEPEAIENALAETAEKPENDFAELNSRDIRYGTGIIDVHAAAQALTGDEVQTIEGTVTDAETGEPLVGATVESAEGALTSTDDDGEYTLTVTSDPAEITADEFGFAAQTVEVSGGEETDFALEPATSVELVQDQPQFVTPGDEFEIVVDVRNVETLTLEITEESTTDPEDVTVSLDGDELPFGEPIDLGGLNADGVTLDVAVDEDAELDTEFAIEHTFGDEDDDPPAEDAVGFGDGEFLFAPGQTDTVTMNTSADDVAGYEVFVDFEDATLTAGQLGDVNNDGEINAFDAILIQQ</sequence>
<dbReference type="Gene3D" id="2.60.40.1120">
    <property type="entry name" value="Carboxypeptidase-like, regulatory domain"/>
    <property type="match status" value="1"/>
</dbReference>
<feature type="active site" description="Charge relay system" evidence="5">
    <location>
        <position position="443"/>
    </location>
</feature>
<evidence type="ECO:0000256" key="3">
    <source>
        <dbReference type="ARBA" id="ARBA00022801"/>
    </source>
</evidence>
<dbReference type="InterPro" id="IPR050131">
    <property type="entry name" value="Peptidase_S8_subtilisin-like"/>
</dbReference>
<dbReference type="GO" id="GO:0004252">
    <property type="term" value="F:serine-type endopeptidase activity"/>
    <property type="evidence" value="ECO:0007669"/>
    <property type="project" value="UniProtKB-UniRule"/>
</dbReference>
<feature type="compositionally biased region" description="Basic and acidic residues" evidence="6">
    <location>
        <begin position="47"/>
        <end position="68"/>
    </location>
</feature>
<dbReference type="PANTHER" id="PTHR43806:SF11">
    <property type="entry name" value="CEREVISIN-RELATED"/>
    <property type="match status" value="1"/>
</dbReference>
<evidence type="ECO:0000313" key="8">
    <source>
        <dbReference type="EMBL" id="MFC6753853.1"/>
    </source>
</evidence>
<dbReference type="GO" id="GO:0006508">
    <property type="term" value="P:proteolysis"/>
    <property type="evidence" value="ECO:0007669"/>
    <property type="project" value="UniProtKB-KW"/>
</dbReference>
<evidence type="ECO:0000256" key="1">
    <source>
        <dbReference type="ARBA" id="ARBA00011073"/>
    </source>
</evidence>
<feature type="compositionally biased region" description="Acidic residues" evidence="6">
    <location>
        <begin position="37"/>
        <end position="46"/>
    </location>
</feature>
<dbReference type="Pfam" id="PF13715">
    <property type="entry name" value="CarbopepD_reg_2"/>
    <property type="match status" value="1"/>
</dbReference>
<feature type="active site" description="Charge relay system" evidence="5">
    <location>
        <position position="211"/>
    </location>
</feature>
<evidence type="ECO:0000256" key="5">
    <source>
        <dbReference type="PROSITE-ProRule" id="PRU01240"/>
    </source>
</evidence>
<gene>
    <name evidence="8" type="ORF">ACFQEU_10315</name>
</gene>
<dbReference type="Proteomes" id="UP001596442">
    <property type="component" value="Unassembled WGS sequence"/>
</dbReference>
<evidence type="ECO:0000259" key="7">
    <source>
        <dbReference type="Pfam" id="PF00082"/>
    </source>
</evidence>
<organism evidence="8 9">
    <name type="scientific">Halorubrum tibetense</name>
    <dbReference type="NCBI Taxonomy" id="175631"/>
    <lineage>
        <taxon>Archaea</taxon>
        <taxon>Methanobacteriati</taxon>
        <taxon>Methanobacteriota</taxon>
        <taxon>Stenosarchaea group</taxon>
        <taxon>Halobacteria</taxon>
        <taxon>Halobacteriales</taxon>
        <taxon>Haloferacaceae</taxon>
        <taxon>Halorubrum</taxon>
    </lineage>
</organism>
<keyword evidence="9" id="KW-1185">Reference proteome</keyword>
<dbReference type="PANTHER" id="PTHR43806">
    <property type="entry name" value="PEPTIDASE S8"/>
    <property type="match status" value="1"/>
</dbReference>
<dbReference type="AlphaFoldDB" id="A0ABD5SEG4"/>
<feature type="active site" description="Charge relay system" evidence="5">
    <location>
        <position position="247"/>
    </location>
</feature>
<evidence type="ECO:0000256" key="2">
    <source>
        <dbReference type="ARBA" id="ARBA00022670"/>
    </source>
</evidence>
<dbReference type="RefSeq" id="WP_379781827.1">
    <property type="nucleotide sequence ID" value="NZ_JBHSWW010000152.1"/>
</dbReference>
<feature type="region of interest" description="Disordered" evidence="6">
    <location>
        <begin position="24"/>
        <end position="68"/>
    </location>
</feature>
<keyword evidence="3 5" id="KW-0378">Hydrolase</keyword>
<dbReference type="InterPro" id="IPR036852">
    <property type="entry name" value="Peptidase_S8/S53_dom_sf"/>
</dbReference>
<dbReference type="Pfam" id="PF00082">
    <property type="entry name" value="Peptidase_S8"/>
    <property type="match status" value="1"/>
</dbReference>
<dbReference type="PROSITE" id="PS51892">
    <property type="entry name" value="SUBTILASE"/>
    <property type="match status" value="1"/>
</dbReference>
<dbReference type="InterPro" id="IPR015500">
    <property type="entry name" value="Peptidase_S8_subtilisin-rel"/>
</dbReference>
<dbReference type="SUPFAM" id="SSF49464">
    <property type="entry name" value="Carboxypeptidase regulatory domain-like"/>
    <property type="match status" value="1"/>
</dbReference>
<dbReference type="PROSITE" id="PS00138">
    <property type="entry name" value="SUBTILASE_SER"/>
    <property type="match status" value="1"/>
</dbReference>
<evidence type="ECO:0000313" key="9">
    <source>
        <dbReference type="Proteomes" id="UP001596442"/>
    </source>
</evidence>
<evidence type="ECO:0000256" key="6">
    <source>
        <dbReference type="SAM" id="MobiDB-lite"/>
    </source>
</evidence>
<feature type="domain" description="Peptidase S8/S53" evidence="7">
    <location>
        <begin position="202"/>
        <end position="480"/>
    </location>
</feature>
<reference evidence="8 9" key="1">
    <citation type="journal article" date="2019" name="Int. J. Syst. Evol. Microbiol.">
        <title>The Global Catalogue of Microorganisms (GCM) 10K type strain sequencing project: providing services to taxonomists for standard genome sequencing and annotation.</title>
        <authorList>
            <consortium name="The Broad Institute Genomics Platform"/>
            <consortium name="The Broad Institute Genome Sequencing Center for Infectious Disease"/>
            <person name="Wu L."/>
            <person name="Ma J."/>
        </authorList>
    </citation>
    <scope>NUCLEOTIDE SEQUENCE [LARGE SCALE GENOMIC DNA]</scope>
    <source>
        <strain evidence="8 9">CGMCC 1.3239</strain>
    </source>
</reference>
<name>A0ABD5SEG4_9EURY</name>
<evidence type="ECO:0000256" key="4">
    <source>
        <dbReference type="ARBA" id="ARBA00022825"/>
    </source>
</evidence>
<dbReference type="InterPro" id="IPR023828">
    <property type="entry name" value="Peptidase_S8_Ser-AS"/>
</dbReference>
<dbReference type="Gene3D" id="3.40.50.200">
    <property type="entry name" value="Peptidase S8/S53 domain"/>
    <property type="match status" value="1"/>
</dbReference>
<protein>
    <submittedName>
        <fullName evidence="8">S8 family serine peptidase</fullName>
    </submittedName>
</protein>
<keyword evidence="2 5" id="KW-0645">Protease</keyword>
<dbReference type="EMBL" id="JBHSWW010000152">
    <property type="protein sequence ID" value="MFC6753853.1"/>
    <property type="molecule type" value="Genomic_DNA"/>
</dbReference>
<dbReference type="SUPFAM" id="SSF52743">
    <property type="entry name" value="Subtilisin-like"/>
    <property type="match status" value="1"/>
</dbReference>
<keyword evidence="4 5" id="KW-0720">Serine protease</keyword>
<comment type="similarity">
    <text evidence="1 5">Belongs to the peptidase S8 family.</text>
</comment>
<comment type="caution">
    <text evidence="8">The sequence shown here is derived from an EMBL/GenBank/DDBJ whole genome shotgun (WGS) entry which is preliminary data.</text>
</comment>
<accession>A0ABD5SEG4</accession>